<dbReference type="EMBL" id="NJCX01000002">
    <property type="protein sequence ID" value="PHM74865.1"/>
    <property type="molecule type" value="Genomic_DNA"/>
</dbReference>
<dbReference type="SMART" id="SM00530">
    <property type="entry name" value="HTH_XRE"/>
    <property type="match status" value="1"/>
</dbReference>
<dbReference type="SUPFAM" id="SSF47413">
    <property type="entry name" value="lambda repressor-like DNA-binding domains"/>
    <property type="match status" value="1"/>
</dbReference>
<dbReference type="GO" id="GO:0006355">
    <property type="term" value="P:regulation of DNA-templated transcription"/>
    <property type="evidence" value="ECO:0007669"/>
    <property type="project" value="InterPro"/>
</dbReference>
<dbReference type="RefSeq" id="WP_099140502.1">
    <property type="nucleotide sequence ID" value="NZ_CAWNOR010000053.1"/>
</dbReference>
<organism evidence="2 3">
    <name type="scientific">Xenorhabdus kozodoii</name>
    <dbReference type="NCBI Taxonomy" id="351676"/>
    <lineage>
        <taxon>Bacteria</taxon>
        <taxon>Pseudomonadati</taxon>
        <taxon>Pseudomonadota</taxon>
        <taxon>Gammaproteobacteria</taxon>
        <taxon>Enterobacterales</taxon>
        <taxon>Morganellaceae</taxon>
        <taxon>Xenorhabdus</taxon>
    </lineage>
</organism>
<dbReference type="Pfam" id="PF01381">
    <property type="entry name" value="HTH_3"/>
    <property type="match status" value="1"/>
</dbReference>
<dbReference type="InterPro" id="IPR001387">
    <property type="entry name" value="Cro/C1-type_HTH"/>
</dbReference>
<proteinExistence type="predicted"/>
<comment type="caution">
    <text evidence="2">The sequence shown here is derived from an EMBL/GenBank/DDBJ whole genome shotgun (WGS) entry which is preliminary data.</text>
</comment>
<dbReference type="GO" id="GO:0001046">
    <property type="term" value="F:core promoter sequence-specific DNA binding"/>
    <property type="evidence" value="ECO:0007669"/>
    <property type="project" value="TreeGrafter"/>
</dbReference>
<name>A0A2D0LGV1_9GAMM</name>
<reference evidence="2 3" key="1">
    <citation type="journal article" date="2017" name="Nat. Microbiol.">
        <title>Natural product diversity associated with the nematode symbionts Photorhabdus and Xenorhabdus.</title>
        <authorList>
            <person name="Tobias N.J."/>
            <person name="Wolff H."/>
            <person name="Djahanschiri B."/>
            <person name="Grundmann F."/>
            <person name="Kronenwerth M."/>
            <person name="Shi Y.M."/>
            <person name="Simonyi S."/>
            <person name="Grun P."/>
            <person name="Shapiro-Ilan D."/>
            <person name="Pidot S.J."/>
            <person name="Stinear T.P."/>
            <person name="Ebersberger I."/>
            <person name="Bode H.B."/>
        </authorList>
    </citation>
    <scope>NUCLEOTIDE SEQUENCE [LARGE SCALE GENOMIC DNA]</scope>
    <source>
        <strain evidence="2 3">DSM 17907</strain>
    </source>
</reference>
<keyword evidence="3" id="KW-1185">Reference proteome</keyword>
<dbReference type="Gene3D" id="1.10.260.40">
    <property type="entry name" value="lambda repressor-like DNA-binding domains"/>
    <property type="match status" value="1"/>
</dbReference>
<dbReference type="PANTHER" id="PTHR40455:SF1">
    <property type="entry name" value="ANTITOXIN HIGA"/>
    <property type="match status" value="1"/>
</dbReference>
<feature type="domain" description="HTH cro/C1-type" evidence="1">
    <location>
        <begin position="103"/>
        <end position="136"/>
    </location>
</feature>
<dbReference type="OrthoDB" id="5771335at2"/>
<dbReference type="PANTHER" id="PTHR40455">
    <property type="entry name" value="ANTITOXIN HIGA"/>
    <property type="match status" value="1"/>
</dbReference>
<evidence type="ECO:0000313" key="3">
    <source>
        <dbReference type="Proteomes" id="UP000221101"/>
    </source>
</evidence>
<dbReference type="InterPro" id="IPR039060">
    <property type="entry name" value="Antitox_HigA"/>
</dbReference>
<dbReference type="AlphaFoldDB" id="A0A2D0LGV1"/>
<sequence length="138" mass="15538">MMINEAIQAANSLISIVPLLGDSNSHKDYEDAVKLVEYLVEHDPDNPLVDMICTKIDEYENNAPKFRAFNAILNECDDSIAVLRTLMDQYGLNTTDFKAELGSRSYVSRILNGERGLTLDHMKKLASRFGLPVSIFIR</sequence>
<evidence type="ECO:0000259" key="1">
    <source>
        <dbReference type="PROSITE" id="PS50943"/>
    </source>
</evidence>
<dbReference type="CDD" id="cd00093">
    <property type="entry name" value="HTH_XRE"/>
    <property type="match status" value="1"/>
</dbReference>
<accession>A0A2D0LGV1</accession>
<evidence type="ECO:0000313" key="2">
    <source>
        <dbReference type="EMBL" id="PHM74865.1"/>
    </source>
</evidence>
<dbReference type="InterPro" id="IPR010982">
    <property type="entry name" value="Lambda_DNA-bd_dom_sf"/>
</dbReference>
<dbReference type="Proteomes" id="UP000221101">
    <property type="component" value="Unassembled WGS sequence"/>
</dbReference>
<protein>
    <submittedName>
        <fullName evidence="2">Transcriptional regulator</fullName>
    </submittedName>
</protein>
<dbReference type="PROSITE" id="PS50943">
    <property type="entry name" value="HTH_CROC1"/>
    <property type="match status" value="1"/>
</dbReference>
<gene>
    <name evidence="2" type="ORF">Xkoz_00393</name>
</gene>